<reference evidence="1" key="1">
    <citation type="submission" date="2021-06" db="EMBL/GenBank/DDBJ databases">
        <title>Genome Sequence of Mortierella hyaline Strain SCG-10, a Cold-Adapted, Nitrate-Reducing Fungus Isolated from Soil in Minnesota, USA.</title>
        <authorList>
            <person name="Aldossari N."/>
        </authorList>
    </citation>
    <scope>NUCLEOTIDE SEQUENCE</scope>
    <source>
        <strain evidence="1">SCG-10</strain>
    </source>
</reference>
<dbReference type="Proteomes" id="UP000707451">
    <property type="component" value="Unassembled WGS sequence"/>
</dbReference>
<dbReference type="InterPro" id="IPR032675">
    <property type="entry name" value="LRR_dom_sf"/>
</dbReference>
<dbReference type="AlphaFoldDB" id="A0A9P7XRJ1"/>
<evidence type="ECO:0000313" key="1">
    <source>
        <dbReference type="EMBL" id="KAG9064664.1"/>
    </source>
</evidence>
<dbReference type="Gene3D" id="3.80.10.10">
    <property type="entry name" value="Ribonuclease Inhibitor"/>
    <property type="match status" value="1"/>
</dbReference>
<proteinExistence type="predicted"/>
<keyword evidence="2" id="KW-1185">Reference proteome</keyword>
<dbReference type="EMBL" id="JAHRHY010000013">
    <property type="protein sequence ID" value="KAG9064664.1"/>
    <property type="molecule type" value="Genomic_DNA"/>
</dbReference>
<gene>
    <name evidence="1" type="ORF">KI688_002922</name>
</gene>
<dbReference type="OrthoDB" id="2402463at2759"/>
<organism evidence="1 2">
    <name type="scientific">Linnemannia hyalina</name>
    <dbReference type="NCBI Taxonomy" id="64524"/>
    <lineage>
        <taxon>Eukaryota</taxon>
        <taxon>Fungi</taxon>
        <taxon>Fungi incertae sedis</taxon>
        <taxon>Mucoromycota</taxon>
        <taxon>Mortierellomycotina</taxon>
        <taxon>Mortierellomycetes</taxon>
        <taxon>Mortierellales</taxon>
        <taxon>Mortierellaceae</taxon>
        <taxon>Linnemannia</taxon>
    </lineage>
</organism>
<comment type="caution">
    <text evidence="1">The sequence shown here is derived from an EMBL/GenBank/DDBJ whole genome shotgun (WGS) entry which is preliminary data.</text>
</comment>
<accession>A0A9P7XRJ1</accession>
<protein>
    <submittedName>
        <fullName evidence="1">Uncharacterized protein</fullName>
    </submittedName>
</protein>
<evidence type="ECO:0000313" key="2">
    <source>
        <dbReference type="Proteomes" id="UP000707451"/>
    </source>
</evidence>
<sequence length="678" mass="78177">MTPASDTFFSIPELVDVLAPYLTPQDLPALLRTNRNNYAAFTPYFWTDVTINTSSAIVRLMDSPEACGALYRNIGFIRHLRTKADFLLYYIEGLYAYMDSRPDVILPHPNYLRRPASTWGRSCSVFPFPPITQLVRLDVSTATAIDERSLQGVTTTTLDLGLSMCWFISLNRGLTHLTLRDEPLNGHHLGRVFARTVSRLSCLRHLRFSCGLMKDMAVPTFQMILLTCPPTLELLEGQNYVGGFNEYDSDNLDLYNSMELDEEGPLEVRQEPLYRVTRLKVPWNMRGYEHDQLVRMMKICPNVEAWDVPLTRGGRGFGNVAGAIKDLWPRLQELTCKVIHFDCHGHGVLPVLEGIEMNRLRVWAMGDYSDSWPTRTLDAIQRHSETLREIRFPWTYSFKSSTIQGILTGCRALEHLEIGAADPFRIKLWLEDMDPEVPWVSTRLRFLKIVVDWNDKRDKPRLPPKPTPTVHMSINVRNERMSAILASRMRLGKPASAKPTVEVDVFEANRRRWARLQWFYKQLGTLTELEVLDLRATSGFAEEEPTKVLRPYAEFTFPRLLCLSDDDATMAEMVQEGGRQQQGKIGYLRELSQLRKLRELRGSFRIDRPAVKAYMGMKEVEFMHTHWPELRVAEFLPEGYEALEDGRIPSHMQWLIEQRPFTKLSKTGPDTPQYFPRI</sequence>
<name>A0A9P7XRJ1_9FUNG</name>